<evidence type="ECO:0000313" key="2">
    <source>
        <dbReference type="Proteomes" id="UP000320386"/>
    </source>
</evidence>
<dbReference type="InterPro" id="IPR026360">
    <property type="entry name" value="Xnuc_lig_assoc"/>
</dbReference>
<dbReference type="NCBIfam" id="TIGR04122">
    <property type="entry name" value="Xnuc_lig_assoc"/>
    <property type="match status" value="1"/>
</dbReference>
<name>A0A518BXZ7_9BACT</name>
<accession>A0A518BXZ7</accession>
<dbReference type="SUPFAM" id="SSF56281">
    <property type="entry name" value="Metallo-hydrolase/oxidoreductase"/>
    <property type="match status" value="1"/>
</dbReference>
<protein>
    <submittedName>
        <fullName evidence="1">Beta-lactamase superfamily domain protein</fullName>
    </submittedName>
</protein>
<keyword evidence="2" id="KW-1185">Reference proteome</keyword>
<dbReference type="AlphaFoldDB" id="A0A518BXZ7"/>
<proteinExistence type="predicted"/>
<dbReference type="GO" id="GO:0004521">
    <property type="term" value="F:RNA endonuclease activity"/>
    <property type="evidence" value="ECO:0007669"/>
    <property type="project" value="TreeGrafter"/>
</dbReference>
<reference evidence="1 2" key="1">
    <citation type="submission" date="2019-02" db="EMBL/GenBank/DDBJ databases">
        <title>Deep-cultivation of Planctomycetes and their phenomic and genomic characterization uncovers novel biology.</title>
        <authorList>
            <person name="Wiegand S."/>
            <person name="Jogler M."/>
            <person name="Boedeker C."/>
            <person name="Pinto D."/>
            <person name="Vollmers J."/>
            <person name="Rivas-Marin E."/>
            <person name="Kohn T."/>
            <person name="Peeters S.H."/>
            <person name="Heuer A."/>
            <person name="Rast P."/>
            <person name="Oberbeckmann S."/>
            <person name="Bunk B."/>
            <person name="Jeske O."/>
            <person name="Meyerdierks A."/>
            <person name="Storesund J.E."/>
            <person name="Kallscheuer N."/>
            <person name="Luecker S."/>
            <person name="Lage O.M."/>
            <person name="Pohl T."/>
            <person name="Merkel B.J."/>
            <person name="Hornburger P."/>
            <person name="Mueller R.-W."/>
            <person name="Bruemmer F."/>
            <person name="Labrenz M."/>
            <person name="Spormann A.M."/>
            <person name="Op den Camp H."/>
            <person name="Overmann J."/>
            <person name="Amann R."/>
            <person name="Jetten M.S.M."/>
            <person name="Mascher T."/>
            <person name="Medema M.H."/>
            <person name="Devos D.P."/>
            <person name="Kaster A.-K."/>
            <person name="Ovreas L."/>
            <person name="Rohde M."/>
            <person name="Galperin M.Y."/>
            <person name="Jogler C."/>
        </authorList>
    </citation>
    <scope>NUCLEOTIDE SEQUENCE [LARGE SCALE GENOMIC DNA]</scope>
    <source>
        <strain evidence="1 2">Pan265</strain>
    </source>
</reference>
<dbReference type="Proteomes" id="UP000320386">
    <property type="component" value="Chromosome"/>
</dbReference>
<dbReference type="EMBL" id="CP036280">
    <property type="protein sequence ID" value="QDU71859.1"/>
    <property type="molecule type" value="Genomic_DNA"/>
</dbReference>
<dbReference type="Gene3D" id="3.60.15.10">
    <property type="entry name" value="Ribonuclease Z/Hydroxyacylglutathione hydrolase-like"/>
    <property type="match status" value="1"/>
</dbReference>
<sequence>MSHHELIQATTAGLNCSLGEFCIDPTRPVRTAVITHGHSDHARAGSHRYICSPQTAPILRHRLGKTINTTTLEPGETIDLRDTRVSLHPAGHLLGSTQVRVEHDHHVWVVTGDYKRHPDPTCAPFEVVPCDVLISECTFGLPIYRWPEPEHVFNDINQWWRDCQAQQRTAVLSVYALGKAQRILAAIDPTIGPVAVHGSIHPLNKLYRDLGISLPDWTKLDARNAAELKGRALVLAPPAARNTTWIRKLTPVSTAAASGWMTVRGRRRHDALDRGFVISDHADWPGLLQTIRDTGARRVGLTHGNTETLVRYLRESGVDAFAIATTRHHDEAAP</sequence>
<dbReference type="RefSeq" id="WP_145446056.1">
    <property type="nucleotide sequence ID" value="NZ_CP036280.1"/>
</dbReference>
<evidence type="ECO:0000313" key="1">
    <source>
        <dbReference type="EMBL" id="QDU71859.1"/>
    </source>
</evidence>
<dbReference type="InterPro" id="IPR036866">
    <property type="entry name" value="RibonucZ/Hydroxyglut_hydro"/>
</dbReference>
<dbReference type="PANTHER" id="PTHR11203:SF49">
    <property type="entry name" value="BLL1145 PROTEIN"/>
    <property type="match status" value="1"/>
</dbReference>
<organism evidence="1 2">
    <name type="scientific">Mucisphaera calidilacus</name>
    <dbReference type="NCBI Taxonomy" id="2527982"/>
    <lineage>
        <taxon>Bacteria</taxon>
        <taxon>Pseudomonadati</taxon>
        <taxon>Planctomycetota</taxon>
        <taxon>Phycisphaerae</taxon>
        <taxon>Phycisphaerales</taxon>
        <taxon>Phycisphaeraceae</taxon>
        <taxon>Mucisphaera</taxon>
    </lineage>
</organism>
<dbReference type="PANTHER" id="PTHR11203">
    <property type="entry name" value="CLEAVAGE AND POLYADENYLATION SPECIFICITY FACTOR FAMILY MEMBER"/>
    <property type="match status" value="1"/>
</dbReference>
<dbReference type="InterPro" id="IPR050698">
    <property type="entry name" value="MBL"/>
</dbReference>
<dbReference type="KEGG" id="mcad:Pan265_17150"/>
<gene>
    <name evidence="1" type="ORF">Pan265_17150</name>
</gene>
<dbReference type="OrthoDB" id="9803916at2"/>